<comment type="caution">
    <text evidence="4">The sequence shown here is derived from an EMBL/GenBank/DDBJ whole genome shotgun (WGS) entry which is preliminary data.</text>
</comment>
<feature type="signal peptide" evidence="2">
    <location>
        <begin position="1"/>
        <end position="23"/>
    </location>
</feature>
<evidence type="ECO:0000259" key="3">
    <source>
        <dbReference type="PROSITE" id="PS52005"/>
    </source>
</evidence>
<dbReference type="GO" id="GO:0005975">
    <property type="term" value="P:carbohydrate metabolic process"/>
    <property type="evidence" value="ECO:0007669"/>
    <property type="project" value="InterPro"/>
</dbReference>
<evidence type="ECO:0000256" key="1">
    <source>
        <dbReference type="SAM" id="MobiDB-lite"/>
    </source>
</evidence>
<dbReference type="AlphaFoldDB" id="A0A1E3L9U5"/>
<dbReference type="InterPro" id="IPR047569">
    <property type="entry name" value="CBM56"/>
</dbReference>
<dbReference type="STRING" id="1886670.PTI45_00284"/>
<dbReference type="Gene3D" id="2.60.40.10">
    <property type="entry name" value="Immunoglobulins"/>
    <property type="match status" value="1"/>
</dbReference>
<evidence type="ECO:0000313" key="4">
    <source>
        <dbReference type="EMBL" id="ODP30351.1"/>
    </source>
</evidence>
<name>A0A1E3L9U5_9BACL</name>
<dbReference type="RefSeq" id="WP_069325774.1">
    <property type="nucleotide sequence ID" value="NZ_MDER01000012.1"/>
</dbReference>
<dbReference type="InterPro" id="IPR012341">
    <property type="entry name" value="6hp_glycosidase-like_sf"/>
</dbReference>
<feature type="chain" id="PRO_5038664330" description="CBM56 domain-containing protein" evidence="2">
    <location>
        <begin position="24"/>
        <end position="536"/>
    </location>
</feature>
<reference evidence="4 5" key="1">
    <citation type="submission" date="2016-08" db="EMBL/GenBank/DDBJ databases">
        <title>Genome sequencing of Paenibacillus sp. TI45-13ar, isolated from Korean traditional nuruk.</title>
        <authorList>
            <person name="Kim S.-J."/>
        </authorList>
    </citation>
    <scope>NUCLEOTIDE SEQUENCE [LARGE SCALE GENOMIC DNA]</scope>
    <source>
        <strain evidence="4 5">TI45-13ar</strain>
    </source>
</reference>
<sequence>MKKKFTHLLLTAVLVVGATLPLAGIVRADAASDASNRALTWLETQQDATAGLAFDGLVDSFEDFWGPNNPKQIVYTYDQAVAAIAFIVKGERVRAEKVLNKMRDIQDPTGYWLNSYWYNNGAGEEIREHVGPVVWMAMAAMAYEKQYNDTRYRPMAIKALDWSLQYQQANGGVAGGWSAWSNSNEPWSSTEHNIDIYRVLQYYASVDSTKAAKYNAAATKVKSFLDNKVWDDANKRFTGGWKNDTNLIDPKLPLDVNPWAVLALGTTGTHNYGASLDYVENANGVPGTLANPRYKQTLTYNDAGNTLTGYDFDWTDEVKPAYDDNGNQIGNTGADVWFEGSAFMSLAYYMKGDVSKANAINTEIIKKQGTSGASLGGIPYSLKGTSNSYWVMAQQNCVSSTGWLILSLAHFNPFTGQYLTGGNPTNPPTPTDPTTPTPDPGTGTGDHTTADYTAGVTKVSATAISINIKPVTTAKYVDIHYKINGGSQQNYRMTNSSGTWKQSVTGLSTGTKVEYWFTYEKSGPQYDSTHYTYTLN</sequence>
<dbReference type="Proteomes" id="UP000094578">
    <property type="component" value="Unassembled WGS sequence"/>
</dbReference>
<gene>
    <name evidence="4" type="ORF">PTI45_00284</name>
</gene>
<keyword evidence="5" id="KW-1185">Reference proteome</keyword>
<organism evidence="4 5">
    <name type="scientific">Paenibacillus nuruki</name>
    <dbReference type="NCBI Taxonomy" id="1886670"/>
    <lineage>
        <taxon>Bacteria</taxon>
        <taxon>Bacillati</taxon>
        <taxon>Bacillota</taxon>
        <taxon>Bacilli</taxon>
        <taxon>Bacillales</taxon>
        <taxon>Paenibacillaceae</taxon>
        <taxon>Paenibacillus</taxon>
    </lineage>
</organism>
<dbReference type="InterPro" id="IPR008928">
    <property type="entry name" value="6-hairpin_glycosidase_sf"/>
</dbReference>
<dbReference type="SUPFAM" id="SSF48208">
    <property type="entry name" value="Six-hairpin glycosidases"/>
    <property type="match status" value="1"/>
</dbReference>
<keyword evidence="2" id="KW-0732">Signal</keyword>
<protein>
    <recommendedName>
        <fullName evidence="3">CBM56 domain-containing protein</fullName>
    </recommendedName>
</protein>
<evidence type="ECO:0000256" key="2">
    <source>
        <dbReference type="SAM" id="SignalP"/>
    </source>
</evidence>
<proteinExistence type="predicted"/>
<dbReference type="Pfam" id="PF22184">
    <property type="entry name" value="CBM_56"/>
    <property type="match status" value="1"/>
</dbReference>
<dbReference type="EMBL" id="MDER01000012">
    <property type="protein sequence ID" value="ODP30351.1"/>
    <property type="molecule type" value="Genomic_DNA"/>
</dbReference>
<dbReference type="PROSITE" id="PS52005">
    <property type="entry name" value="CBM56"/>
    <property type="match status" value="1"/>
</dbReference>
<feature type="region of interest" description="Disordered" evidence="1">
    <location>
        <begin position="419"/>
        <end position="450"/>
    </location>
</feature>
<feature type="domain" description="CBM56" evidence="3">
    <location>
        <begin position="447"/>
        <end position="535"/>
    </location>
</feature>
<dbReference type="GO" id="GO:0030246">
    <property type="term" value="F:carbohydrate binding"/>
    <property type="evidence" value="ECO:0007669"/>
    <property type="project" value="UniProtKB-UniRule"/>
</dbReference>
<accession>A0A1E3L9U5</accession>
<dbReference type="Gene3D" id="1.50.10.10">
    <property type="match status" value="1"/>
</dbReference>
<dbReference type="InterPro" id="IPR013783">
    <property type="entry name" value="Ig-like_fold"/>
</dbReference>
<feature type="compositionally biased region" description="Pro residues" evidence="1">
    <location>
        <begin position="425"/>
        <end position="439"/>
    </location>
</feature>
<evidence type="ECO:0000313" key="5">
    <source>
        <dbReference type="Proteomes" id="UP000094578"/>
    </source>
</evidence>
<dbReference type="PATRIC" id="fig|1886670.3.peg.295"/>